<evidence type="ECO:0000256" key="2">
    <source>
        <dbReference type="ARBA" id="ARBA00007018"/>
    </source>
</evidence>
<accession>A0A060Z3Q7</accession>
<evidence type="ECO:0000256" key="4">
    <source>
        <dbReference type="ARBA" id="ARBA00022989"/>
    </source>
</evidence>
<evidence type="ECO:0000256" key="3">
    <source>
        <dbReference type="ARBA" id="ARBA00022692"/>
    </source>
</evidence>
<dbReference type="InterPro" id="IPR004254">
    <property type="entry name" value="AdipoR/HlyIII-related"/>
</dbReference>
<dbReference type="AlphaFoldDB" id="A0A060Z3Q7"/>
<keyword evidence="4" id="KW-1133">Transmembrane helix</keyword>
<dbReference type="PANTHER" id="PTHR20855">
    <property type="entry name" value="ADIPOR/PROGESTIN RECEPTOR-RELATED"/>
    <property type="match status" value="1"/>
</dbReference>
<dbReference type="EMBL" id="FR925301">
    <property type="protein sequence ID" value="CDQ96349.1"/>
    <property type="molecule type" value="Genomic_DNA"/>
</dbReference>
<gene>
    <name evidence="6" type="ORF">GSONMT00006134001</name>
</gene>
<dbReference type="STRING" id="8022.A0A060Z3Q7"/>
<keyword evidence="5" id="KW-0472">Membrane</keyword>
<evidence type="ECO:0000256" key="5">
    <source>
        <dbReference type="ARBA" id="ARBA00023136"/>
    </source>
</evidence>
<reference evidence="6" key="2">
    <citation type="submission" date="2014-03" db="EMBL/GenBank/DDBJ databases">
        <authorList>
            <person name="Genoscope - CEA"/>
        </authorList>
    </citation>
    <scope>NUCLEOTIDE SEQUENCE</scope>
</reference>
<keyword evidence="3" id="KW-0812">Transmembrane</keyword>
<comment type="similarity">
    <text evidence="2">Belongs to the ADIPOR family.</text>
</comment>
<name>A0A060Z3Q7_ONCMY</name>
<sequence length="127" mass="14343">MLPLSGFTSEVNTTVLTDNMLSLIKLPRVFTIHQVPKVFHEDSIISGYRHPRSSATDCILSLFQLTNETLNIWTHFLPTWYSRATPVTLRGFLVNATYRGTYFGHTLFGSSHTRCSVDGHTINKLSV</sequence>
<organism evidence="6 7">
    <name type="scientific">Oncorhynchus mykiss</name>
    <name type="common">Rainbow trout</name>
    <name type="synonym">Salmo gairdneri</name>
    <dbReference type="NCBI Taxonomy" id="8022"/>
    <lineage>
        <taxon>Eukaryota</taxon>
        <taxon>Metazoa</taxon>
        <taxon>Chordata</taxon>
        <taxon>Craniata</taxon>
        <taxon>Vertebrata</taxon>
        <taxon>Euteleostomi</taxon>
        <taxon>Actinopterygii</taxon>
        <taxon>Neopterygii</taxon>
        <taxon>Teleostei</taxon>
        <taxon>Protacanthopterygii</taxon>
        <taxon>Salmoniformes</taxon>
        <taxon>Salmonidae</taxon>
        <taxon>Salmoninae</taxon>
        <taxon>Oncorhynchus</taxon>
    </lineage>
</organism>
<evidence type="ECO:0000313" key="7">
    <source>
        <dbReference type="Proteomes" id="UP000193380"/>
    </source>
</evidence>
<dbReference type="Proteomes" id="UP000193380">
    <property type="component" value="Unassembled WGS sequence"/>
</dbReference>
<evidence type="ECO:0000256" key="1">
    <source>
        <dbReference type="ARBA" id="ARBA00004141"/>
    </source>
</evidence>
<protein>
    <submittedName>
        <fullName evidence="6">Uncharacterized protein</fullName>
    </submittedName>
</protein>
<dbReference type="GO" id="GO:0038023">
    <property type="term" value="F:signaling receptor activity"/>
    <property type="evidence" value="ECO:0007669"/>
    <property type="project" value="TreeGrafter"/>
</dbReference>
<dbReference type="PANTHER" id="PTHR20855:SF38">
    <property type="entry name" value="MEMBRANE PROGESTIN RECEPTOR GAMMA"/>
    <property type="match status" value="1"/>
</dbReference>
<reference evidence="6" key="1">
    <citation type="journal article" date="2014" name="Nat. Commun.">
        <title>The rainbow trout genome provides novel insights into evolution after whole-genome duplication in vertebrates.</title>
        <authorList>
            <person name="Berthelot C."/>
            <person name="Brunet F."/>
            <person name="Chalopin D."/>
            <person name="Juanchich A."/>
            <person name="Bernard M."/>
            <person name="Noel B."/>
            <person name="Bento P."/>
            <person name="Da Silva C."/>
            <person name="Labadie K."/>
            <person name="Alberti A."/>
            <person name="Aury J.M."/>
            <person name="Louis A."/>
            <person name="Dehais P."/>
            <person name="Bardou P."/>
            <person name="Montfort J."/>
            <person name="Klopp C."/>
            <person name="Cabau C."/>
            <person name="Gaspin C."/>
            <person name="Thorgaard G.H."/>
            <person name="Boussaha M."/>
            <person name="Quillet E."/>
            <person name="Guyomard R."/>
            <person name="Galiana D."/>
            <person name="Bobe J."/>
            <person name="Volff J.N."/>
            <person name="Genet C."/>
            <person name="Wincker P."/>
            <person name="Jaillon O."/>
            <person name="Roest Crollius H."/>
            <person name="Guiguen Y."/>
        </authorList>
    </citation>
    <scope>NUCLEOTIDE SEQUENCE [LARGE SCALE GENOMIC DNA]</scope>
</reference>
<proteinExistence type="inferred from homology"/>
<comment type="subcellular location">
    <subcellularLocation>
        <location evidence="1">Membrane</location>
        <topology evidence="1">Multi-pass membrane protein</topology>
    </subcellularLocation>
</comment>
<dbReference type="PaxDb" id="8022-A0A060Z3Q7"/>
<dbReference type="GO" id="GO:0016020">
    <property type="term" value="C:membrane"/>
    <property type="evidence" value="ECO:0007669"/>
    <property type="project" value="UniProtKB-SubCell"/>
</dbReference>
<evidence type="ECO:0000313" key="6">
    <source>
        <dbReference type="EMBL" id="CDQ96349.1"/>
    </source>
</evidence>